<dbReference type="EMBL" id="JAHRIP010064388">
    <property type="protein sequence ID" value="MEQ2305571.1"/>
    <property type="molecule type" value="Genomic_DNA"/>
</dbReference>
<gene>
    <name evidence="2" type="ORF">AMECASPLE_039227</name>
</gene>
<evidence type="ECO:0000313" key="3">
    <source>
        <dbReference type="Proteomes" id="UP001469553"/>
    </source>
</evidence>
<evidence type="ECO:0000256" key="1">
    <source>
        <dbReference type="SAM" id="MobiDB-lite"/>
    </source>
</evidence>
<dbReference type="SUPFAM" id="SSF46689">
    <property type="entry name" value="Homeodomain-like"/>
    <property type="match status" value="1"/>
</dbReference>
<sequence>MLSNKKRVAIITLRNEGQSVRTIGKTLKVSPSAVVKTIKRYKETGSHEDRPKKGRPRVTYAAHDKFIRVTSLRNRRLTAAQIREQVNGTQTSSSRHISRTTVTWRL</sequence>
<dbReference type="InterPro" id="IPR036388">
    <property type="entry name" value="WH-like_DNA-bd_sf"/>
</dbReference>
<dbReference type="Gene3D" id="1.10.10.10">
    <property type="entry name" value="Winged helix-like DNA-binding domain superfamily/Winged helix DNA-binding domain"/>
    <property type="match status" value="1"/>
</dbReference>
<dbReference type="InterPro" id="IPR009057">
    <property type="entry name" value="Homeodomain-like_sf"/>
</dbReference>
<reference evidence="2 3" key="1">
    <citation type="submission" date="2021-06" db="EMBL/GenBank/DDBJ databases">
        <authorList>
            <person name="Palmer J.M."/>
        </authorList>
    </citation>
    <scope>NUCLEOTIDE SEQUENCE [LARGE SCALE GENOMIC DNA]</scope>
    <source>
        <strain evidence="2 3">AS_MEX2019</strain>
        <tissue evidence="2">Muscle</tissue>
    </source>
</reference>
<keyword evidence="3" id="KW-1185">Reference proteome</keyword>
<evidence type="ECO:0008006" key="4">
    <source>
        <dbReference type="Google" id="ProtNLM"/>
    </source>
</evidence>
<name>A0ABV0ZHW4_9TELE</name>
<organism evidence="2 3">
    <name type="scientific">Ameca splendens</name>
    <dbReference type="NCBI Taxonomy" id="208324"/>
    <lineage>
        <taxon>Eukaryota</taxon>
        <taxon>Metazoa</taxon>
        <taxon>Chordata</taxon>
        <taxon>Craniata</taxon>
        <taxon>Vertebrata</taxon>
        <taxon>Euteleostomi</taxon>
        <taxon>Actinopterygii</taxon>
        <taxon>Neopterygii</taxon>
        <taxon>Teleostei</taxon>
        <taxon>Neoteleostei</taxon>
        <taxon>Acanthomorphata</taxon>
        <taxon>Ovalentaria</taxon>
        <taxon>Atherinomorphae</taxon>
        <taxon>Cyprinodontiformes</taxon>
        <taxon>Goodeidae</taxon>
        <taxon>Ameca</taxon>
    </lineage>
</organism>
<protein>
    <recommendedName>
        <fullName evidence="4">Paired domain-containing protein</fullName>
    </recommendedName>
</protein>
<proteinExistence type="predicted"/>
<dbReference type="Pfam" id="PF13384">
    <property type="entry name" value="HTH_23"/>
    <property type="match status" value="1"/>
</dbReference>
<feature type="region of interest" description="Disordered" evidence="1">
    <location>
        <begin position="86"/>
        <end position="106"/>
    </location>
</feature>
<evidence type="ECO:0000313" key="2">
    <source>
        <dbReference type="EMBL" id="MEQ2305571.1"/>
    </source>
</evidence>
<dbReference type="Proteomes" id="UP001469553">
    <property type="component" value="Unassembled WGS sequence"/>
</dbReference>
<accession>A0ABV0ZHW4</accession>
<comment type="caution">
    <text evidence="2">The sequence shown here is derived from an EMBL/GenBank/DDBJ whole genome shotgun (WGS) entry which is preliminary data.</text>
</comment>